<evidence type="ECO:0000259" key="1">
    <source>
        <dbReference type="Pfam" id="PF01248"/>
    </source>
</evidence>
<organism evidence="2 3">
    <name type="scientific">Candidatus Butyricicoccus avistercoris</name>
    <dbReference type="NCBI Taxonomy" id="2838518"/>
    <lineage>
        <taxon>Bacteria</taxon>
        <taxon>Bacillati</taxon>
        <taxon>Bacillota</taxon>
        <taxon>Clostridia</taxon>
        <taxon>Eubacteriales</taxon>
        <taxon>Butyricicoccaceae</taxon>
        <taxon>Butyricicoccus</taxon>
    </lineage>
</organism>
<protein>
    <submittedName>
        <fullName evidence="2">Ribosomal L7Ae/L30e/S12e/Gadd45 family protein</fullName>
    </submittedName>
</protein>
<reference evidence="2" key="1">
    <citation type="journal article" date="2021" name="PeerJ">
        <title>Extensive microbial diversity within the chicken gut microbiome revealed by metagenomics and culture.</title>
        <authorList>
            <person name="Gilroy R."/>
            <person name="Ravi A."/>
            <person name="Getino M."/>
            <person name="Pursley I."/>
            <person name="Horton D.L."/>
            <person name="Alikhan N.F."/>
            <person name="Baker D."/>
            <person name="Gharbi K."/>
            <person name="Hall N."/>
            <person name="Watson M."/>
            <person name="Adriaenssens E.M."/>
            <person name="Foster-Nyarko E."/>
            <person name="Jarju S."/>
            <person name="Secka A."/>
            <person name="Antonio M."/>
            <person name="Oren A."/>
            <person name="Chaudhuri R.R."/>
            <person name="La Ragione R."/>
            <person name="Hildebrand F."/>
            <person name="Pallen M.J."/>
        </authorList>
    </citation>
    <scope>NUCLEOTIDE SEQUENCE</scope>
    <source>
        <strain evidence="2">CHK193-4272</strain>
    </source>
</reference>
<dbReference type="Proteomes" id="UP000886808">
    <property type="component" value="Unassembled WGS sequence"/>
</dbReference>
<dbReference type="InterPro" id="IPR029064">
    <property type="entry name" value="Ribosomal_eL30-like_sf"/>
</dbReference>
<evidence type="ECO:0000313" key="2">
    <source>
        <dbReference type="EMBL" id="HIV62509.1"/>
    </source>
</evidence>
<dbReference type="InterPro" id="IPR004038">
    <property type="entry name" value="Ribosomal_eL8/eL30/eS12/Gad45"/>
</dbReference>
<reference evidence="2" key="2">
    <citation type="submission" date="2021-04" db="EMBL/GenBank/DDBJ databases">
        <authorList>
            <person name="Gilroy R."/>
        </authorList>
    </citation>
    <scope>NUCLEOTIDE SEQUENCE</scope>
    <source>
        <strain evidence="2">CHK193-4272</strain>
    </source>
</reference>
<accession>A0A9D1PI41</accession>
<gene>
    <name evidence="2" type="ORF">H9746_06690</name>
</gene>
<dbReference type="SUPFAM" id="SSF55315">
    <property type="entry name" value="L30e-like"/>
    <property type="match status" value="1"/>
</dbReference>
<evidence type="ECO:0000313" key="3">
    <source>
        <dbReference type="Proteomes" id="UP000886808"/>
    </source>
</evidence>
<dbReference type="Gene3D" id="3.30.1330.30">
    <property type="match status" value="1"/>
</dbReference>
<feature type="domain" description="Ribosomal protein eL8/eL30/eS12/Gadd45" evidence="1">
    <location>
        <begin position="11"/>
        <end position="79"/>
    </location>
</feature>
<sequence>MLSQLSAASKVVGVKQSAKAIKSGRADRVYIALDAEQRVLRPICELCRQMQVEVEEVATMAELGDACMIDVGAAVVTVLAE</sequence>
<comment type="caution">
    <text evidence="2">The sequence shown here is derived from an EMBL/GenBank/DDBJ whole genome shotgun (WGS) entry which is preliminary data.</text>
</comment>
<dbReference type="AlphaFoldDB" id="A0A9D1PI41"/>
<proteinExistence type="predicted"/>
<dbReference type="EMBL" id="DXIE01000036">
    <property type="protein sequence ID" value="HIV62509.1"/>
    <property type="molecule type" value="Genomic_DNA"/>
</dbReference>
<dbReference type="Pfam" id="PF01248">
    <property type="entry name" value="Ribosomal_L7Ae"/>
    <property type="match status" value="1"/>
</dbReference>
<name>A0A9D1PI41_9FIRM</name>